<evidence type="ECO:0000256" key="6">
    <source>
        <dbReference type="ARBA" id="ARBA00023004"/>
    </source>
</evidence>
<dbReference type="EMBL" id="CDMC01000015">
    <property type="protein sequence ID" value="CEL09755.1"/>
    <property type="molecule type" value="Genomic_DNA"/>
</dbReference>
<keyword evidence="10" id="KW-0812">Transmembrane</keyword>
<evidence type="ECO:0008006" key="13">
    <source>
        <dbReference type="Google" id="ProtNLM"/>
    </source>
</evidence>
<dbReference type="CDD" id="cd11058">
    <property type="entry name" value="CYP60B-like"/>
    <property type="match status" value="1"/>
</dbReference>
<comment type="cofactor">
    <cofactor evidence="1 8">
        <name>heme</name>
        <dbReference type="ChEBI" id="CHEBI:30413"/>
    </cofactor>
</comment>
<dbReference type="InterPro" id="IPR001128">
    <property type="entry name" value="Cyt_P450"/>
</dbReference>
<dbReference type="PANTHER" id="PTHR24305:SF210">
    <property type="entry name" value="CYTOCHROME P450 MONOOXYGENASE ASQL-RELATED"/>
    <property type="match status" value="1"/>
</dbReference>
<proteinExistence type="inferred from homology"/>
<keyword evidence="4 8" id="KW-0479">Metal-binding</keyword>
<keyword evidence="3 8" id="KW-0349">Heme</keyword>
<dbReference type="Gene3D" id="1.10.630.10">
    <property type="entry name" value="Cytochrome P450"/>
    <property type="match status" value="1"/>
</dbReference>
<accession>A0A0U5GD72</accession>
<evidence type="ECO:0000313" key="11">
    <source>
        <dbReference type="EMBL" id="CEL09755.1"/>
    </source>
</evidence>
<keyword evidence="7 9" id="KW-0503">Monooxygenase</keyword>
<name>A0A0U5GD72_ASPCI</name>
<dbReference type="InterPro" id="IPR017972">
    <property type="entry name" value="Cyt_P450_CS"/>
</dbReference>
<dbReference type="PRINTS" id="PR00385">
    <property type="entry name" value="P450"/>
</dbReference>
<keyword evidence="5 9" id="KW-0560">Oxidoreductase</keyword>
<dbReference type="InterPro" id="IPR036396">
    <property type="entry name" value="Cyt_P450_sf"/>
</dbReference>
<dbReference type="GO" id="GO:0016705">
    <property type="term" value="F:oxidoreductase activity, acting on paired donors, with incorporation or reduction of molecular oxygen"/>
    <property type="evidence" value="ECO:0007669"/>
    <property type="project" value="InterPro"/>
</dbReference>
<evidence type="ECO:0000256" key="7">
    <source>
        <dbReference type="ARBA" id="ARBA00023033"/>
    </source>
</evidence>
<evidence type="ECO:0000313" key="12">
    <source>
        <dbReference type="Proteomes" id="UP000054771"/>
    </source>
</evidence>
<dbReference type="Pfam" id="PF00067">
    <property type="entry name" value="p450"/>
    <property type="match status" value="1"/>
</dbReference>
<evidence type="ECO:0000256" key="5">
    <source>
        <dbReference type="ARBA" id="ARBA00023002"/>
    </source>
</evidence>
<evidence type="ECO:0000256" key="1">
    <source>
        <dbReference type="ARBA" id="ARBA00001971"/>
    </source>
</evidence>
<feature type="transmembrane region" description="Helical" evidence="10">
    <location>
        <begin position="6"/>
        <end position="27"/>
    </location>
</feature>
<dbReference type="OMA" id="FLMWCIP"/>
<dbReference type="InterPro" id="IPR002401">
    <property type="entry name" value="Cyt_P450_E_grp-I"/>
</dbReference>
<keyword evidence="10" id="KW-1133">Transmembrane helix</keyword>
<gene>
    <name evidence="11" type="ORF">ASPCAL12885</name>
</gene>
<evidence type="ECO:0000256" key="8">
    <source>
        <dbReference type="PIRSR" id="PIRSR602401-1"/>
    </source>
</evidence>
<dbReference type="InterPro" id="IPR050121">
    <property type="entry name" value="Cytochrome_P450_monoxygenase"/>
</dbReference>
<protein>
    <recommendedName>
        <fullName evidence="13">Cytochrome P450</fullName>
    </recommendedName>
</protein>
<evidence type="ECO:0000256" key="9">
    <source>
        <dbReference type="RuleBase" id="RU000461"/>
    </source>
</evidence>
<evidence type="ECO:0000256" key="10">
    <source>
        <dbReference type="SAM" id="Phobius"/>
    </source>
</evidence>
<organism evidence="11 12">
    <name type="scientific">Aspergillus calidoustus</name>
    <dbReference type="NCBI Taxonomy" id="454130"/>
    <lineage>
        <taxon>Eukaryota</taxon>
        <taxon>Fungi</taxon>
        <taxon>Dikarya</taxon>
        <taxon>Ascomycota</taxon>
        <taxon>Pezizomycotina</taxon>
        <taxon>Eurotiomycetes</taxon>
        <taxon>Eurotiomycetidae</taxon>
        <taxon>Eurotiales</taxon>
        <taxon>Aspergillaceae</taxon>
        <taxon>Aspergillus</taxon>
        <taxon>Aspergillus subgen. Nidulantes</taxon>
    </lineage>
</organism>
<feature type="binding site" description="axial binding residue" evidence="8">
    <location>
        <position position="446"/>
    </location>
    <ligand>
        <name>heme</name>
        <dbReference type="ChEBI" id="CHEBI:30413"/>
    </ligand>
    <ligandPart>
        <name>Fe</name>
        <dbReference type="ChEBI" id="CHEBI:18248"/>
    </ligandPart>
</feature>
<dbReference type="PANTHER" id="PTHR24305">
    <property type="entry name" value="CYTOCHROME P450"/>
    <property type="match status" value="1"/>
</dbReference>
<dbReference type="GO" id="GO:0020037">
    <property type="term" value="F:heme binding"/>
    <property type="evidence" value="ECO:0007669"/>
    <property type="project" value="InterPro"/>
</dbReference>
<dbReference type="OrthoDB" id="1470350at2759"/>
<keyword evidence="6 8" id="KW-0408">Iron</keyword>
<dbReference type="PRINTS" id="PR00463">
    <property type="entry name" value="EP450I"/>
</dbReference>
<keyword evidence="12" id="KW-1185">Reference proteome</keyword>
<evidence type="ECO:0000256" key="4">
    <source>
        <dbReference type="ARBA" id="ARBA00022723"/>
    </source>
</evidence>
<comment type="similarity">
    <text evidence="2 9">Belongs to the cytochrome P450 family.</text>
</comment>
<dbReference type="STRING" id="454130.A0A0U5GD72"/>
<dbReference type="AlphaFoldDB" id="A0A0U5GD72"/>
<dbReference type="Proteomes" id="UP000054771">
    <property type="component" value="Unassembled WGS sequence"/>
</dbReference>
<dbReference type="GO" id="GO:0044550">
    <property type="term" value="P:secondary metabolite biosynthetic process"/>
    <property type="evidence" value="ECO:0007669"/>
    <property type="project" value="UniProtKB-ARBA"/>
</dbReference>
<dbReference type="PROSITE" id="PS00086">
    <property type="entry name" value="CYTOCHROME_P450"/>
    <property type="match status" value="1"/>
</dbReference>
<keyword evidence="10" id="KW-0472">Membrane</keyword>
<dbReference type="GO" id="GO:0005506">
    <property type="term" value="F:iron ion binding"/>
    <property type="evidence" value="ECO:0007669"/>
    <property type="project" value="InterPro"/>
</dbReference>
<reference evidence="12" key="1">
    <citation type="journal article" date="2016" name="Genome Announc.">
        <title>Draft genome sequences of fungus Aspergillus calidoustus.</title>
        <authorList>
            <person name="Horn F."/>
            <person name="Linde J."/>
            <person name="Mattern D.J."/>
            <person name="Walther G."/>
            <person name="Guthke R."/>
            <person name="Scherlach K."/>
            <person name="Martin K."/>
            <person name="Brakhage A.A."/>
            <person name="Petzke L."/>
            <person name="Valiante V."/>
        </authorList>
    </citation>
    <scope>NUCLEOTIDE SEQUENCE [LARGE SCALE GENOMIC DNA]</scope>
    <source>
        <strain evidence="12">SF006504</strain>
    </source>
</reference>
<evidence type="ECO:0000256" key="2">
    <source>
        <dbReference type="ARBA" id="ARBA00010617"/>
    </source>
</evidence>
<sequence length="532" mass="59944">MPTMYLYALGSLTLLYLAILSIYRLYLHPLSSFPGPRLRAISSLPSIASLLRGRLGFDTKTLHDKYGPVVRVSPNELAFNSAQAWEDIYGFKTHGRANMHKDPIHVGSVDPLPHASTLTMADDANHARQRRALAHSFSERALKDQEYIIQHYVDILIAKLSGLAAKGEEFNLVNWLNFTTFDVIGDLAFGEPFGCLDLGAFHSWVALIYQTVKVGALEQATRRFAPAGSFTQRVLLHCIPDYLRHRRREHLRLSKEKVEQRLRNGQGEHKDFIYYILRQREKYDLHDNEIILNSALFIVAGSETTANLLSGLFARLLRHGDKMVKLQEEVRAAFASEREITYARAGTADLPYLNACLEEGLRIHPPLPIGLLRTVPAAGDTIDGHWVPGGTSVSVGGWAASHNPFNFVDCDSFIPERWLAGTEQSKPYAADIKTGMQPFSLGPRGCIGKNLSYMEMRVILARLVWNFEFVSTDGAWQWDPAGEMRFMKAYTTWQKPDLNVRVVKVKREGIDGNCGRVDRGYVVRSQAERMKD</sequence>
<dbReference type="SUPFAM" id="SSF48264">
    <property type="entry name" value="Cytochrome P450"/>
    <property type="match status" value="1"/>
</dbReference>
<evidence type="ECO:0000256" key="3">
    <source>
        <dbReference type="ARBA" id="ARBA00022617"/>
    </source>
</evidence>
<dbReference type="GO" id="GO:0004497">
    <property type="term" value="F:monooxygenase activity"/>
    <property type="evidence" value="ECO:0007669"/>
    <property type="project" value="UniProtKB-KW"/>
</dbReference>